<comment type="subcellular location">
    <subcellularLocation>
        <location evidence="1">Membrane</location>
        <topology evidence="1">Single-pass type I membrane protein</topology>
    </subcellularLocation>
</comment>
<protein>
    <submittedName>
        <fullName evidence="19">Wall-associated receptor kinase-like 1</fullName>
    </submittedName>
</protein>
<dbReference type="PROSITE" id="PS00108">
    <property type="entry name" value="PROTEIN_KINASE_ST"/>
    <property type="match status" value="1"/>
</dbReference>
<evidence type="ECO:0000256" key="11">
    <source>
        <dbReference type="ARBA" id="ARBA00023157"/>
    </source>
</evidence>
<dbReference type="PROSITE" id="PS50011">
    <property type="entry name" value="PROTEIN_KINASE_DOM"/>
    <property type="match status" value="1"/>
</dbReference>
<reference evidence="19" key="2">
    <citation type="submission" date="2025-08" db="UniProtKB">
        <authorList>
            <consortium name="RefSeq"/>
        </authorList>
    </citation>
    <scope>IDENTIFICATION</scope>
    <source>
        <tissue evidence="19">Leaves</tissue>
    </source>
</reference>
<dbReference type="InterPro" id="IPR011009">
    <property type="entry name" value="Kinase-like_dom_sf"/>
</dbReference>
<keyword evidence="12" id="KW-0325">Glycoprotein</keyword>
<dbReference type="InterPro" id="IPR008271">
    <property type="entry name" value="Ser/Thr_kinase_AS"/>
</dbReference>
<feature type="signal peptide" evidence="16">
    <location>
        <begin position="1"/>
        <end position="22"/>
    </location>
</feature>
<dbReference type="InterPro" id="IPR045274">
    <property type="entry name" value="WAK-like"/>
</dbReference>
<proteinExistence type="predicted"/>
<dbReference type="PANTHER" id="PTHR27005">
    <property type="entry name" value="WALL-ASSOCIATED RECEPTOR KINASE-LIKE 21"/>
    <property type="match status" value="1"/>
</dbReference>
<dbReference type="InterPro" id="IPR000719">
    <property type="entry name" value="Prot_kinase_dom"/>
</dbReference>
<evidence type="ECO:0000256" key="12">
    <source>
        <dbReference type="ARBA" id="ARBA00023180"/>
    </source>
</evidence>
<organism evidence="18 19">
    <name type="scientific">Coffea arabica</name>
    <name type="common">Arabian coffee</name>
    <dbReference type="NCBI Taxonomy" id="13443"/>
    <lineage>
        <taxon>Eukaryota</taxon>
        <taxon>Viridiplantae</taxon>
        <taxon>Streptophyta</taxon>
        <taxon>Embryophyta</taxon>
        <taxon>Tracheophyta</taxon>
        <taxon>Spermatophyta</taxon>
        <taxon>Magnoliopsida</taxon>
        <taxon>eudicotyledons</taxon>
        <taxon>Gunneridae</taxon>
        <taxon>Pentapetalae</taxon>
        <taxon>asterids</taxon>
        <taxon>lamiids</taxon>
        <taxon>Gentianales</taxon>
        <taxon>Rubiaceae</taxon>
        <taxon>Ixoroideae</taxon>
        <taxon>Gardenieae complex</taxon>
        <taxon>Bertiereae - Coffeeae clade</taxon>
        <taxon>Coffeeae</taxon>
        <taxon>Coffea</taxon>
    </lineage>
</organism>
<feature type="chain" id="PRO_5028280430" evidence="16">
    <location>
        <begin position="23"/>
        <end position="706"/>
    </location>
</feature>
<keyword evidence="2" id="KW-0723">Serine/threonine-protein kinase</keyword>
<keyword evidence="3" id="KW-0808">Transferase</keyword>
<evidence type="ECO:0000259" key="17">
    <source>
        <dbReference type="PROSITE" id="PS50011"/>
    </source>
</evidence>
<dbReference type="GO" id="GO:0005886">
    <property type="term" value="C:plasma membrane"/>
    <property type="evidence" value="ECO:0007669"/>
    <property type="project" value="TreeGrafter"/>
</dbReference>
<keyword evidence="11" id="KW-1015">Disulfide bond</keyword>
<dbReference type="FunFam" id="3.30.200.20:FF:000043">
    <property type="entry name" value="Wall-associated receptor kinase 2"/>
    <property type="match status" value="1"/>
</dbReference>
<dbReference type="OrthoDB" id="4062651at2759"/>
<keyword evidence="7" id="KW-0418">Kinase</keyword>
<dbReference type="SMART" id="SM00220">
    <property type="entry name" value="S_TKc"/>
    <property type="match status" value="1"/>
</dbReference>
<feature type="domain" description="Protein kinase" evidence="17">
    <location>
        <begin position="377"/>
        <end position="662"/>
    </location>
</feature>
<evidence type="ECO:0000256" key="2">
    <source>
        <dbReference type="ARBA" id="ARBA00022527"/>
    </source>
</evidence>
<dbReference type="PANTHER" id="PTHR27005:SF515">
    <property type="entry name" value="WALL-ASSOCIATED RECEPTOR KINASE-LIKE 10-RELATED"/>
    <property type="match status" value="1"/>
</dbReference>
<accession>A0A6P6UD28</accession>
<evidence type="ECO:0000256" key="7">
    <source>
        <dbReference type="ARBA" id="ARBA00022777"/>
    </source>
</evidence>
<dbReference type="AlphaFoldDB" id="A0A6P6UD28"/>
<dbReference type="Gene3D" id="3.30.200.20">
    <property type="entry name" value="Phosphorylase Kinase, domain 1"/>
    <property type="match status" value="1"/>
</dbReference>
<dbReference type="GO" id="GO:0007166">
    <property type="term" value="P:cell surface receptor signaling pathway"/>
    <property type="evidence" value="ECO:0007669"/>
    <property type="project" value="InterPro"/>
</dbReference>
<dbReference type="Pfam" id="PF00069">
    <property type="entry name" value="Pkinase"/>
    <property type="match status" value="1"/>
</dbReference>
<reference evidence="18" key="1">
    <citation type="journal article" date="2025" name="Foods">
        <title>Unveiling the Microbial Signatures of Arabica Coffee Cherries: Insights into Ripeness Specific Diversity, Functional Traits, and Implications for Quality and Safety.</title>
        <authorList>
            <consortium name="RefSeq"/>
            <person name="Tenea G.N."/>
            <person name="Cifuentes V."/>
            <person name="Reyes P."/>
            <person name="Cevallos-Vallejos M."/>
        </authorList>
    </citation>
    <scope>NUCLEOTIDE SEQUENCE [LARGE SCALE GENOMIC DNA]</scope>
</reference>
<comment type="catalytic activity">
    <reaction evidence="14">
        <text>L-threonyl-[protein] + ATP = O-phospho-L-threonyl-[protein] + ADP + H(+)</text>
        <dbReference type="Rhea" id="RHEA:46608"/>
        <dbReference type="Rhea" id="RHEA-COMP:11060"/>
        <dbReference type="Rhea" id="RHEA-COMP:11605"/>
        <dbReference type="ChEBI" id="CHEBI:15378"/>
        <dbReference type="ChEBI" id="CHEBI:30013"/>
        <dbReference type="ChEBI" id="CHEBI:30616"/>
        <dbReference type="ChEBI" id="CHEBI:61977"/>
        <dbReference type="ChEBI" id="CHEBI:456216"/>
    </reaction>
</comment>
<comment type="catalytic activity">
    <reaction evidence="13">
        <text>L-seryl-[protein] + ATP = O-phospho-L-seryl-[protein] + ADP + H(+)</text>
        <dbReference type="Rhea" id="RHEA:17989"/>
        <dbReference type="Rhea" id="RHEA-COMP:9863"/>
        <dbReference type="Rhea" id="RHEA-COMP:11604"/>
        <dbReference type="ChEBI" id="CHEBI:15378"/>
        <dbReference type="ChEBI" id="CHEBI:29999"/>
        <dbReference type="ChEBI" id="CHEBI:30616"/>
        <dbReference type="ChEBI" id="CHEBI:83421"/>
        <dbReference type="ChEBI" id="CHEBI:456216"/>
    </reaction>
</comment>
<dbReference type="SUPFAM" id="SSF56112">
    <property type="entry name" value="Protein kinase-like (PK-like)"/>
    <property type="match status" value="1"/>
</dbReference>
<keyword evidence="9 15" id="KW-1133">Transmembrane helix</keyword>
<keyword evidence="5 16" id="KW-0732">Signal</keyword>
<evidence type="ECO:0000256" key="16">
    <source>
        <dbReference type="SAM" id="SignalP"/>
    </source>
</evidence>
<dbReference type="Pfam" id="PF13947">
    <property type="entry name" value="GUB_WAK_bind"/>
    <property type="match status" value="1"/>
</dbReference>
<dbReference type="RefSeq" id="XP_027088373.1">
    <property type="nucleotide sequence ID" value="XM_027232572.2"/>
</dbReference>
<evidence type="ECO:0000256" key="14">
    <source>
        <dbReference type="ARBA" id="ARBA00047951"/>
    </source>
</evidence>
<name>A0A6P6UD28_COFAR</name>
<evidence type="ECO:0000256" key="4">
    <source>
        <dbReference type="ARBA" id="ARBA00022692"/>
    </source>
</evidence>
<dbReference type="GO" id="GO:0004674">
    <property type="term" value="F:protein serine/threonine kinase activity"/>
    <property type="evidence" value="ECO:0007669"/>
    <property type="project" value="UniProtKB-KW"/>
</dbReference>
<dbReference type="InterPro" id="IPR025287">
    <property type="entry name" value="WAK_GUB"/>
</dbReference>
<evidence type="ECO:0000256" key="10">
    <source>
        <dbReference type="ARBA" id="ARBA00023136"/>
    </source>
</evidence>
<evidence type="ECO:0000256" key="13">
    <source>
        <dbReference type="ARBA" id="ARBA00047558"/>
    </source>
</evidence>
<keyword evidence="8" id="KW-0067">ATP-binding</keyword>
<keyword evidence="18" id="KW-1185">Reference proteome</keyword>
<sequence>MSDLRLYSLLLLFVSIIVPSAAAEARFPMVKPGCRETCPGNNVLIPYPFGIGRDCAINETYVVTCNHSSNTTSSKPYLSKLNLEVLNVSLSSQTITVRTPVPQTCAGQANNTRWNSSDLSGSPFFYSKDDNKLMLFGCGNALLNQDHDHQVLSECTSTCNISRSITGCYGINCCTTSIPFYINKYILNYAITEFNNSCASAFLADQRWTPKRFSDLFIQRSLESVPVVLSWTLQRSDIRAIPGCSQSNRPLELESGKIYSQQCECETYGTDTFAIGINPYLDDECYYEDFAGFVEGKKNKTAAIVGSSAGVGVVFLMIAAYASYKIVKKRRNKKRQEKFFKRNGGLLLQQQLSADEGAVEKTMLFSAKELNKASDGFNKNRILGQGGQGTVYKGMLTDGRIVAIKKSKKVDENQLEQFINEVVILSQINHRNVVKLLGCCLETEVPLLVYEFIPNGTLFTLIHTGNNEELPLTWNLRLRIATEVAGALAYLHSAVSIPIFHRDIKSSNILLDEKYVAKVSDFGTSRSVAIDKTHLTTVVKGTFGYLDPEYFQSSQFTEKSDVYSFGVVLAELLTRQKPISSAATDETCNLSLATRFLISMEEDSLENILDPQLVNEENEQEVTAVAKLAQRCLNLNGKKRPTMKEVVIGLESLKLSSVHSTTPGNFQSPSCTEGESFVFFNNNYTWTTEGDSFRSASDVHPLLNKH</sequence>
<keyword evidence="10 15" id="KW-0472">Membrane</keyword>
<feature type="transmembrane region" description="Helical" evidence="15">
    <location>
        <begin position="302"/>
        <end position="324"/>
    </location>
</feature>
<keyword evidence="4 15" id="KW-0812">Transmembrane</keyword>
<dbReference type="GO" id="GO:0005524">
    <property type="term" value="F:ATP binding"/>
    <property type="evidence" value="ECO:0007669"/>
    <property type="project" value="UniProtKB-KW"/>
</dbReference>
<keyword evidence="6" id="KW-0547">Nucleotide-binding</keyword>
<evidence type="ECO:0000256" key="9">
    <source>
        <dbReference type="ARBA" id="ARBA00022989"/>
    </source>
</evidence>
<dbReference type="CDD" id="cd14066">
    <property type="entry name" value="STKc_IRAK"/>
    <property type="match status" value="1"/>
</dbReference>
<evidence type="ECO:0000256" key="3">
    <source>
        <dbReference type="ARBA" id="ARBA00022679"/>
    </source>
</evidence>
<dbReference type="GeneID" id="113709726"/>
<gene>
    <name evidence="19" type="primary">LOC113709726</name>
</gene>
<dbReference type="GO" id="GO:0030247">
    <property type="term" value="F:polysaccharide binding"/>
    <property type="evidence" value="ECO:0007669"/>
    <property type="project" value="InterPro"/>
</dbReference>
<evidence type="ECO:0000256" key="6">
    <source>
        <dbReference type="ARBA" id="ARBA00022741"/>
    </source>
</evidence>
<evidence type="ECO:0000313" key="19">
    <source>
        <dbReference type="RefSeq" id="XP_027088373.1"/>
    </source>
</evidence>
<evidence type="ECO:0000256" key="1">
    <source>
        <dbReference type="ARBA" id="ARBA00004479"/>
    </source>
</evidence>
<evidence type="ECO:0000256" key="8">
    <source>
        <dbReference type="ARBA" id="ARBA00022840"/>
    </source>
</evidence>
<dbReference type="Gene3D" id="1.10.510.10">
    <property type="entry name" value="Transferase(Phosphotransferase) domain 1"/>
    <property type="match status" value="1"/>
</dbReference>
<evidence type="ECO:0000313" key="18">
    <source>
        <dbReference type="Proteomes" id="UP001652660"/>
    </source>
</evidence>
<evidence type="ECO:0000256" key="15">
    <source>
        <dbReference type="SAM" id="Phobius"/>
    </source>
</evidence>
<dbReference type="Proteomes" id="UP001652660">
    <property type="component" value="Chromosome 9e"/>
</dbReference>
<dbReference type="FunFam" id="1.10.510.10:FF:000084">
    <property type="entry name" value="Wall-associated receptor kinase 2"/>
    <property type="match status" value="1"/>
</dbReference>
<evidence type="ECO:0000256" key="5">
    <source>
        <dbReference type="ARBA" id="ARBA00022729"/>
    </source>
</evidence>